<proteinExistence type="inferred from homology"/>
<evidence type="ECO:0000313" key="4">
    <source>
        <dbReference type="EMBL" id="SCG66789.1"/>
    </source>
</evidence>
<feature type="transmembrane region" description="Helical" evidence="3">
    <location>
        <begin position="156"/>
        <end position="172"/>
    </location>
</feature>
<comment type="similarity">
    <text evidence="2">Belongs to the CDP-alcohol phosphatidyltransferase class-I family.</text>
</comment>
<evidence type="ECO:0000313" key="5">
    <source>
        <dbReference type="Proteomes" id="UP000198221"/>
    </source>
</evidence>
<dbReference type="Pfam" id="PF01066">
    <property type="entry name" value="CDP-OH_P_transf"/>
    <property type="match status" value="1"/>
</dbReference>
<evidence type="ECO:0000256" key="1">
    <source>
        <dbReference type="ARBA" id="ARBA00022679"/>
    </source>
</evidence>
<organism evidence="4 5">
    <name type="scientific">Micromonospora inositola</name>
    <dbReference type="NCBI Taxonomy" id="47865"/>
    <lineage>
        <taxon>Bacteria</taxon>
        <taxon>Bacillati</taxon>
        <taxon>Actinomycetota</taxon>
        <taxon>Actinomycetes</taxon>
        <taxon>Micromonosporales</taxon>
        <taxon>Micromonosporaceae</taxon>
        <taxon>Micromonospora</taxon>
    </lineage>
</organism>
<dbReference type="GO" id="GO:0016020">
    <property type="term" value="C:membrane"/>
    <property type="evidence" value="ECO:0007669"/>
    <property type="project" value="InterPro"/>
</dbReference>
<feature type="transmembrane region" description="Helical" evidence="3">
    <location>
        <begin position="12"/>
        <end position="42"/>
    </location>
</feature>
<keyword evidence="3" id="KW-0472">Membrane</keyword>
<name>A0A1C5J9G0_9ACTN</name>
<keyword evidence="1 2" id="KW-0808">Transferase</keyword>
<feature type="transmembrane region" description="Helical" evidence="3">
    <location>
        <begin position="130"/>
        <end position="150"/>
    </location>
</feature>
<keyword evidence="3" id="KW-0812">Transmembrane</keyword>
<evidence type="ECO:0000256" key="3">
    <source>
        <dbReference type="SAM" id="Phobius"/>
    </source>
</evidence>
<dbReference type="PROSITE" id="PS00379">
    <property type="entry name" value="CDP_ALCOHOL_P_TRANSF"/>
    <property type="match status" value="1"/>
</dbReference>
<accession>A0A1C5J9G0</accession>
<reference evidence="5" key="1">
    <citation type="submission" date="2016-06" db="EMBL/GenBank/DDBJ databases">
        <authorList>
            <person name="Varghese N."/>
            <person name="Submissions Spin"/>
        </authorList>
    </citation>
    <scope>NUCLEOTIDE SEQUENCE [LARGE SCALE GENOMIC DNA]</scope>
    <source>
        <strain evidence="5">DSM 43819</strain>
    </source>
</reference>
<gene>
    <name evidence="4" type="ORF">GA0070613_4206</name>
</gene>
<dbReference type="InterPro" id="IPR000462">
    <property type="entry name" value="CDP-OH_P_trans"/>
</dbReference>
<dbReference type="EMBL" id="LT607754">
    <property type="protein sequence ID" value="SCG66789.1"/>
    <property type="molecule type" value="Genomic_DNA"/>
</dbReference>
<dbReference type="AlphaFoldDB" id="A0A1C5J9G0"/>
<evidence type="ECO:0000256" key="2">
    <source>
        <dbReference type="RuleBase" id="RU003750"/>
    </source>
</evidence>
<keyword evidence="3" id="KW-1133">Transmembrane helix</keyword>
<dbReference type="InterPro" id="IPR043130">
    <property type="entry name" value="CDP-OH_PTrfase_TM_dom"/>
</dbReference>
<feature type="transmembrane region" description="Helical" evidence="3">
    <location>
        <begin position="179"/>
        <end position="197"/>
    </location>
</feature>
<dbReference type="Gene3D" id="1.20.120.1760">
    <property type="match status" value="1"/>
</dbReference>
<dbReference type="Proteomes" id="UP000198221">
    <property type="component" value="Chromosome I"/>
</dbReference>
<dbReference type="GO" id="GO:0016780">
    <property type="term" value="F:phosphotransferase activity, for other substituted phosphate groups"/>
    <property type="evidence" value="ECO:0007669"/>
    <property type="project" value="InterPro"/>
</dbReference>
<dbReference type="InterPro" id="IPR048254">
    <property type="entry name" value="CDP_ALCOHOL_P_TRANSF_CS"/>
</dbReference>
<sequence>MSTVRSGPVLGLIAQFVLLAGLAGTVGLGAAAWLAGLAYGVALCGLLRRGLRAAGADALGPADRVTLTRAVLVGGVLALTVEAWGRPVPVAVLVPLTAVALALDAVDGRVARGTGTASDLGARFDMEVDAFLILVLSVHLVPAVGGWVLAAGGMRYAFVAAGWLLPWMRGALPRRYWRKVVAAAQGVVLAVAAAAALPPVATAVLVAGALAMLVESFGHDVAWLWRHRPAAIPVPQVAVPHVAVRHVTVPRAMRVTVTRATHVAASGEPATGRWTAHQPV</sequence>
<dbReference type="GO" id="GO:0008654">
    <property type="term" value="P:phospholipid biosynthetic process"/>
    <property type="evidence" value="ECO:0007669"/>
    <property type="project" value="InterPro"/>
</dbReference>
<dbReference type="OrthoDB" id="9782011at2"/>
<protein>
    <submittedName>
        <fullName evidence="4">Phosphatidylglycerophosphate synthase</fullName>
    </submittedName>
</protein>
<keyword evidence="5" id="KW-1185">Reference proteome</keyword>